<sequence length="516" mass="58669">MQLTIMYCLFVLLLLPPVFLFHAFRRRRVAKYKLPPGPTPLPLIGNLHQLGELPHLSLHRLSQKYGPVMLLYLGQLPTLIISGAKAASEVLRNQDHLFCNRKPLTTTQCFSYGGIDIAFAPHDDHWKQLRKLSNSEVFGPARVQSFQAIRREELRAFVSTIRLCSSTAIGGEEVTVNLNEMLLCFFNNLIYREVFAKRLSPDGDCYFTPHEGLLKDVVELMADFAAKDLFPSMGWIDLLTGWRAKLQRTFRTMDQLFEDEIEQRLLSTNDGQRLDQQPTPVKFFIDILLSLQDDEEGKSSVLSRKEIKAILMDIFIGGTETSAATVGWARTHMMKNPEVMKMASEEVRRVACGKAEVEECDLQHLHYLKLVIKETLRMSPPGPLLPPRECIQDTQINGYDIPAKTMVFVSVWSTGKDPSYWDDPETFRPERFEDSPVNYRGSHFGLIPFGSGRRICPGITLAMAGVELVFANILYCFNWDLPKGVTAQDVDMKAQYGLVTFKKEPLLLVAREYQSI</sequence>
<evidence type="ECO:0000313" key="13">
    <source>
        <dbReference type="Proteomes" id="UP000639772"/>
    </source>
</evidence>
<gene>
    <name evidence="11" type="ORF">HPP92_028151</name>
    <name evidence="10" type="ORF">HPP92_028173</name>
</gene>
<keyword evidence="4 8" id="KW-0479">Metal-binding</keyword>
<reference evidence="12 13" key="1">
    <citation type="journal article" date="2020" name="Nat. Food">
        <title>A phased Vanilla planifolia genome enables genetic improvement of flavour and production.</title>
        <authorList>
            <person name="Hasing T."/>
            <person name="Tang H."/>
            <person name="Brym M."/>
            <person name="Khazi F."/>
            <person name="Huang T."/>
            <person name="Chambers A.H."/>
        </authorList>
    </citation>
    <scope>NUCLEOTIDE SEQUENCE [LARGE SCALE GENOMIC DNA]</scope>
    <source>
        <tissue evidence="10">Leaf</tissue>
    </source>
</reference>
<dbReference type="Gene3D" id="1.10.630.10">
    <property type="entry name" value="Cytochrome P450"/>
    <property type="match status" value="1"/>
</dbReference>
<dbReference type="PRINTS" id="PR00463">
    <property type="entry name" value="EP450I"/>
</dbReference>
<feature type="binding site" description="axial binding residue" evidence="8">
    <location>
        <position position="456"/>
    </location>
    <ligand>
        <name>heme</name>
        <dbReference type="ChEBI" id="CHEBI:30413"/>
    </ligand>
    <ligandPart>
        <name>Fe</name>
        <dbReference type="ChEBI" id="CHEBI:18248"/>
    </ligandPart>
</feature>
<evidence type="ECO:0000256" key="4">
    <source>
        <dbReference type="ARBA" id="ARBA00022723"/>
    </source>
</evidence>
<dbReference type="PROSITE" id="PS00086">
    <property type="entry name" value="CYTOCHROME_P450"/>
    <property type="match status" value="1"/>
</dbReference>
<dbReference type="PANTHER" id="PTHR47955:SF19">
    <property type="entry name" value="CYTOCHROME P450 71A9-LIKE ISOFORM X1"/>
    <property type="match status" value="1"/>
</dbReference>
<dbReference type="FunFam" id="1.10.630.10:FF:000011">
    <property type="entry name" value="Cytochrome P450 83B1"/>
    <property type="match status" value="1"/>
</dbReference>
<organism evidence="10 13">
    <name type="scientific">Vanilla planifolia</name>
    <name type="common">Vanilla</name>
    <dbReference type="NCBI Taxonomy" id="51239"/>
    <lineage>
        <taxon>Eukaryota</taxon>
        <taxon>Viridiplantae</taxon>
        <taxon>Streptophyta</taxon>
        <taxon>Embryophyta</taxon>
        <taxon>Tracheophyta</taxon>
        <taxon>Spermatophyta</taxon>
        <taxon>Magnoliopsida</taxon>
        <taxon>Liliopsida</taxon>
        <taxon>Asparagales</taxon>
        <taxon>Orchidaceae</taxon>
        <taxon>Vanilloideae</taxon>
        <taxon>Vanilleae</taxon>
        <taxon>Vanilla</taxon>
    </lineage>
</organism>
<evidence type="ECO:0000256" key="1">
    <source>
        <dbReference type="ARBA" id="ARBA00001971"/>
    </source>
</evidence>
<evidence type="ECO:0000256" key="3">
    <source>
        <dbReference type="ARBA" id="ARBA00022617"/>
    </source>
</evidence>
<dbReference type="GO" id="GO:0004497">
    <property type="term" value="F:monooxygenase activity"/>
    <property type="evidence" value="ECO:0007669"/>
    <property type="project" value="UniProtKB-KW"/>
</dbReference>
<dbReference type="GO" id="GO:0016705">
    <property type="term" value="F:oxidoreductase activity, acting on paired donors, with incorporation or reduction of molecular oxygen"/>
    <property type="evidence" value="ECO:0007669"/>
    <property type="project" value="InterPro"/>
</dbReference>
<dbReference type="OrthoDB" id="747409at2759"/>
<dbReference type="InterPro" id="IPR036396">
    <property type="entry name" value="Cyt_P450_sf"/>
</dbReference>
<evidence type="ECO:0000256" key="5">
    <source>
        <dbReference type="ARBA" id="ARBA00023002"/>
    </source>
</evidence>
<evidence type="ECO:0000313" key="11">
    <source>
        <dbReference type="EMBL" id="KAG0447787.1"/>
    </source>
</evidence>
<keyword evidence="12" id="KW-1185">Reference proteome</keyword>
<evidence type="ECO:0000313" key="12">
    <source>
        <dbReference type="Proteomes" id="UP000636800"/>
    </source>
</evidence>
<name>A0A835P876_VANPL</name>
<keyword evidence="6 8" id="KW-0408">Iron</keyword>
<evidence type="ECO:0000256" key="9">
    <source>
        <dbReference type="RuleBase" id="RU000461"/>
    </source>
</evidence>
<comment type="caution">
    <text evidence="10">The sequence shown here is derived from an EMBL/GenBank/DDBJ whole genome shotgun (WGS) entry which is preliminary data.</text>
</comment>
<comment type="cofactor">
    <cofactor evidence="1 8">
        <name>heme</name>
        <dbReference type="ChEBI" id="CHEBI:30413"/>
    </cofactor>
</comment>
<dbReference type="EMBL" id="JADCNM010000427">
    <property type="protein sequence ID" value="KAG0447703.1"/>
    <property type="molecule type" value="Genomic_DNA"/>
</dbReference>
<evidence type="ECO:0000313" key="10">
    <source>
        <dbReference type="EMBL" id="KAG0447703.1"/>
    </source>
</evidence>
<dbReference type="InterPro" id="IPR001128">
    <property type="entry name" value="Cyt_P450"/>
</dbReference>
<evidence type="ECO:0000256" key="7">
    <source>
        <dbReference type="ARBA" id="ARBA00023033"/>
    </source>
</evidence>
<dbReference type="EMBL" id="JADCNL010000426">
    <property type="protein sequence ID" value="KAG0447787.1"/>
    <property type="molecule type" value="Genomic_DNA"/>
</dbReference>
<dbReference type="PRINTS" id="PR00385">
    <property type="entry name" value="P450"/>
</dbReference>
<protein>
    <recommendedName>
        <fullName evidence="14">Cytochrome P450</fullName>
    </recommendedName>
</protein>
<dbReference type="SUPFAM" id="SSF48264">
    <property type="entry name" value="Cytochrome P450"/>
    <property type="match status" value="1"/>
</dbReference>
<keyword evidence="7 9" id="KW-0503">Monooxygenase</keyword>
<keyword evidence="5 9" id="KW-0560">Oxidoreductase</keyword>
<dbReference type="AlphaFoldDB" id="A0A835P876"/>
<evidence type="ECO:0000256" key="8">
    <source>
        <dbReference type="PIRSR" id="PIRSR602401-1"/>
    </source>
</evidence>
<comment type="similarity">
    <text evidence="2 9">Belongs to the cytochrome P450 family.</text>
</comment>
<dbReference type="InterPro" id="IPR017972">
    <property type="entry name" value="Cyt_P450_CS"/>
</dbReference>
<dbReference type="Proteomes" id="UP000636800">
    <property type="component" value="Unassembled WGS sequence"/>
</dbReference>
<dbReference type="GO" id="GO:0020037">
    <property type="term" value="F:heme binding"/>
    <property type="evidence" value="ECO:0007669"/>
    <property type="project" value="InterPro"/>
</dbReference>
<dbReference type="Pfam" id="PF00067">
    <property type="entry name" value="p450"/>
    <property type="match status" value="1"/>
</dbReference>
<dbReference type="InterPro" id="IPR002401">
    <property type="entry name" value="Cyt_P450_E_grp-I"/>
</dbReference>
<evidence type="ECO:0008006" key="14">
    <source>
        <dbReference type="Google" id="ProtNLM"/>
    </source>
</evidence>
<dbReference type="PANTHER" id="PTHR47955">
    <property type="entry name" value="CYTOCHROME P450 FAMILY 71 PROTEIN"/>
    <property type="match status" value="1"/>
</dbReference>
<proteinExistence type="inferred from homology"/>
<dbReference type="CDD" id="cd11072">
    <property type="entry name" value="CYP71-like"/>
    <property type="match status" value="1"/>
</dbReference>
<keyword evidence="3 8" id="KW-0349">Heme</keyword>
<dbReference type="Proteomes" id="UP000639772">
    <property type="component" value="Unassembled WGS sequence"/>
</dbReference>
<evidence type="ECO:0000256" key="2">
    <source>
        <dbReference type="ARBA" id="ARBA00010617"/>
    </source>
</evidence>
<evidence type="ECO:0000256" key="6">
    <source>
        <dbReference type="ARBA" id="ARBA00023004"/>
    </source>
</evidence>
<dbReference type="GO" id="GO:0005506">
    <property type="term" value="F:iron ion binding"/>
    <property type="evidence" value="ECO:0007669"/>
    <property type="project" value="InterPro"/>
</dbReference>
<accession>A0A835P876</accession>